<reference evidence="10 11" key="1">
    <citation type="submission" date="2018-03" db="EMBL/GenBank/DDBJ databases">
        <title>The ancient ancestry and fast evolution of plastids.</title>
        <authorList>
            <person name="Moore K.R."/>
            <person name="Magnabosco C."/>
            <person name="Momper L."/>
            <person name="Gold D.A."/>
            <person name="Bosak T."/>
            <person name="Fournier G.P."/>
        </authorList>
    </citation>
    <scope>NUCLEOTIDE SEQUENCE [LARGE SCALE GENOMIC DNA]</scope>
    <source>
        <strain evidence="10 11">CCALA 016</strain>
    </source>
</reference>
<dbReference type="InterPro" id="IPR027450">
    <property type="entry name" value="AlkB-like"/>
</dbReference>
<evidence type="ECO:0000256" key="6">
    <source>
        <dbReference type="ARBA" id="ARBA00023002"/>
    </source>
</evidence>
<gene>
    <name evidence="10" type="ORF">C7H19_18990</name>
</gene>
<dbReference type="InterPro" id="IPR032854">
    <property type="entry name" value="ALKBH3"/>
</dbReference>
<evidence type="ECO:0000313" key="11">
    <source>
        <dbReference type="Proteomes" id="UP000239001"/>
    </source>
</evidence>
<dbReference type="GO" id="GO:0016787">
    <property type="term" value="F:hydrolase activity"/>
    <property type="evidence" value="ECO:0007669"/>
    <property type="project" value="UniProtKB-ARBA"/>
</dbReference>
<comment type="caution">
    <text evidence="10">The sequence shown here is derived from an EMBL/GenBank/DDBJ whole genome shotgun (WGS) entry which is preliminary data.</text>
</comment>
<keyword evidence="7" id="KW-0408">Iron</keyword>
<feature type="domain" description="Fe2OG dioxygenase" evidence="9">
    <location>
        <begin position="127"/>
        <end position="226"/>
    </location>
</feature>
<comment type="cofactor">
    <cofactor evidence="1">
        <name>Fe(2+)</name>
        <dbReference type="ChEBI" id="CHEBI:29033"/>
    </cofactor>
</comment>
<dbReference type="PROSITE" id="PS51471">
    <property type="entry name" value="FE2OG_OXY"/>
    <property type="match status" value="1"/>
</dbReference>
<accession>A0A2T1LTY3</accession>
<dbReference type="GO" id="GO:0051213">
    <property type="term" value="F:dioxygenase activity"/>
    <property type="evidence" value="ECO:0007669"/>
    <property type="project" value="UniProtKB-KW"/>
</dbReference>
<evidence type="ECO:0000259" key="9">
    <source>
        <dbReference type="PROSITE" id="PS51471"/>
    </source>
</evidence>
<dbReference type="PANTHER" id="PTHR31212:SF4">
    <property type="entry name" value="ALPHA-KETOGLUTARATE-DEPENDENT DIOXYGENASE ALKB HOMOLOG 3"/>
    <property type="match status" value="1"/>
</dbReference>
<evidence type="ECO:0000256" key="7">
    <source>
        <dbReference type="ARBA" id="ARBA00023004"/>
    </source>
</evidence>
<dbReference type="OrthoDB" id="190276at2"/>
<name>A0A2T1LTY3_9CHRO</name>
<evidence type="ECO:0000256" key="8">
    <source>
        <dbReference type="ARBA" id="ARBA00023204"/>
    </source>
</evidence>
<keyword evidence="11" id="KW-1185">Reference proteome</keyword>
<keyword evidence="8" id="KW-0234">DNA repair</keyword>
<dbReference type="GO" id="GO:0046872">
    <property type="term" value="F:metal ion binding"/>
    <property type="evidence" value="ECO:0007669"/>
    <property type="project" value="UniProtKB-KW"/>
</dbReference>
<organism evidence="10 11">
    <name type="scientific">Aphanothece hegewaldii CCALA 016</name>
    <dbReference type="NCBI Taxonomy" id="2107694"/>
    <lineage>
        <taxon>Bacteria</taxon>
        <taxon>Bacillati</taxon>
        <taxon>Cyanobacteriota</taxon>
        <taxon>Cyanophyceae</taxon>
        <taxon>Oscillatoriophycideae</taxon>
        <taxon>Chroococcales</taxon>
        <taxon>Aphanothecaceae</taxon>
        <taxon>Aphanothece</taxon>
    </lineage>
</organism>
<dbReference type="EMBL" id="PXOH01000026">
    <property type="protein sequence ID" value="PSF34514.1"/>
    <property type="molecule type" value="Genomic_DNA"/>
</dbReference>
<evidence type="ECO:0000256" key="4">
    <source>
        <dbReference type="ARBA" id="ARBA00022842"/>
    </source>
</evidence>
<sequence>MESFEQLNLFSDQSSLLSLDNSNQPKSSNPIKNGEQLPIEQGEIIYYSNFFEQPTSDFLYRELENNIKWTQDYLKIYGKSIALPRLTAWYGEPEKRYAYSGIEMNPHPWIEPLLFIKKEIELVTKVKFNSVLINFYRDGNDSVAWHSDDENELGEYPVIGSVSLGGIRRFMLKPKNKESNQKYELELAHGSFLLMSGETQKYWLHQVPKTKKQVKPRINLTFRIIH</sequence>
<dbReference type="SUPFAM" id="SSF51197">
    <property type="entry name" value="Clavaminate synthase-like"/>
    <property type="match status" value="1"/>
</dbReference>
<evidence type="ECO:0000313" key="10">
    <source>
        <dbReference type="EMBL" id="PSF34514.1"/>
    </source>
</evidence>
<dbReference type="InterPro" id="IPR037151">
    <property type="entry name" value="AlkB-like_sf"/>
</dbReference>
<protein>
    <submittedName>
        <fullName evidence="10">Alpha-ketoglutarate-dependent dioxygenase AlkB</fullName>
    </submittedName>
</protein>
<dbReference type="PANTHER" id="PTHR31212">
    <property type="entry name" value="ALPHA-KETOGLUTARATE-DEPENDENT DIOXYGENASE ALKB HOMOLOG 3"/>
    <property type="match status" value="1"/>
</dbReference>
<keyword evidence="4" id="KW-0460">Magnesium</keyword>
<evidence type="ECO:0000256" key="1">
    <source>
        <dbReference type="ARBA" id="ARBA00001954"/>
    </source>
</evidence>
<keyword evidence="3" id="KW-0227">DNA damage</keyword>
<evidence type="ECO:0000256" key="2">
    <source>
        <dbReference type="ARBA" id="ARBA00022723"/>
    </source>
</evidence>
<dbReference type="AlphaFoldDB" id="A0A2T1LTY3"/>
<evidence type="ECO:0000256" key="3">
    <source>
        <dbReference type="ARBA" id="ARBA00022763"/>
    </source>
</evidence>
<dbReference type="FunFam" id="2.60.120.590:FF:000004">
    <property type="entry name" value="DNA oxidative demethylase ALKBH2"/>
    <property type="match status" value="1"/>
</dbReference>
<keyword evidence="6" id="KW-0560">Oxidoreductase</keyword>
<evidence type="ECO:0000256" key="5">
    <source>
        <dbReference type="ARBA" id="ARBA00022964"/>
    </source>
</evidence>
<dbReference type="RefSeq" id="WP_106458496.1">
    <property type="nucleotide sequence ID" value="NZ_PXOH01000026.1"/>
</dbReference>
<dbReference type="Gene3D" id="2.60.120.590">
    <property type="entry name" value="Alpha-ketoglutarate-dependent dioxygenase AlkB-like"/>
    <property type="match status" value="1"/>
</dbReference>
<dbReference type="GO" id="GO:0032451">
    <property type="term" value="F:demethylase activity"/>
    <property type="evidence" value="ECO:0007669"/>
    <property type="project" value="UniProtKB-ARBA"/>
</dbReference>
<keyword evidence="2" id="KW-0479">Metal-binding</keyword>
<dbReference type="Pfam" id="PF13532">
    <property type="entry name" value="2OG-FeII_Oxy_2"/>
    <property type="match status" value="1"/>
</dbReference>
<dbReference type="GO" id="GO:0016705">
    <property type="term" value="F:oxidoreductase activity, acting on paired donors, with incorporation or reduction of molecular oxygen"/>
    <property type="evidence" value="ECO:0007669"/>
    <property type="project" value="UniProtKB-ARBA"/>
</dbReference>
<dbReference type="Proteomes" id="UP000239001">
    <property type="component" value="Unassembled WGS sequence"/>
</dbReference>
<dbReference type="GO" id="GO:0140097">
    <property type="term" value="F:catalytic activity, acting on DNA"/>
    <property type="evidence" value="ECO:0007669"/>
    <property type="project" value="UniProtKB-ARBA"/>
</dbReference>
<dbReference type="InterPro" id="IPR005123">
    <property type="entry name" value="Oxoglu/Fe-dep_dioxygenase_dom"/>
</dbReference>
<reference evidence="10 11" key="2">
    <citation type="submission" date="2018-03" db="EMBL/GenBank/DDBJ databases">
        <authorList>
            <person name="Keele B.F."/>
        </authorList>
    </citation>
    <scope>NUCLEOTIDE SEQUENCE [LARGE SCALE GENOMIC DNA]</scope>
    <source>
        <strain evidence="10 11">CCALA 016</strain>
    </source>
</reference>
<keyword evidence="5 10" id="KW-0223">Dioxygenase</keyword>
<dbReference type="GO" id="GO:0006307">
    <property type="term" value="P:DNA alkylation repair"/>
    <property type="evidence" value="ECO:0007669"/>
    <property type="project" value="InterPro"/>
</dbReference>
<proteinExistence type="predicted"/>